<organism evidence="2 3">
    <name type="scientific">Stylosanthes scabra</name>
    <dbReference type="NCBI Taxonomy" id="79078"/>
    <lineage>
        <taxon>Eukaryota</taxon>
        <taxon>Viridiplantae</taxon>
        <taxon>Streptophyta</taxon>
        <taxon>Embryophyta</taxon>
        <taxon>Tracheophyta</taxon>
        <taxon>Spermatophyta</taxon>
        <taxon>Magnoliopsida</taxon>
        <taxon>eudicotyledons</taxon>
        <taxon>Gunneridae</taxon>
        <taxon>Pentapetalae</taxon>
        <taxon>rosids</taxon>
        <taxon>fabids</taxon>
        <taxon>Fabales</taxon>
        <taxon>Fabaceae</taxon>
        <taxon>Papilionoideae</taxon>
        <taxon>50 kb inversion clade</taxon>
        <taxon>dalbergioids sensu lato</taxon>
        <taxon>Dalbergieae</taxon>
        <taxon>Pterocarpus clade</taxon>
        <taxon>Stylosanthes</taxon>
    </lineage>
</organism>
<dbReference type="EMBL" id="JASCZI010182155">
    <property type="protein sequence ID" value="MED6187183.1"/>
    <property type="molecule type" value="Genomic_DNA"/>
</dbReference>
<gene>
    <name evidence="2" type="ORF">PIB30_074081</name>
</gene>
<evidence type="ECO:0000256" key="1">
    <source>
        <dbReference type="SAM" id="MobiDB-lite"/>
    </source>
</evidence>
<sequence>MASKGKAPAKASSTRVHGSTSQQQPSLEILLYETPAHEERGKILEERKALHERGDTFEERILARGWGFMYEPSIPINLSWVREFYANKTKKYQREIFMRGRKITCSVSTIEKTLGIPKFRGKSGYSEISEAYNNKTLNMDEVLQVIGKEPHGGRVHINQSCQLGQRRRF</sequence>
<feature type="region of interest" description="Disordered" evidence="1">
    <location>
        <begin position="1"/>
        <end position="27"/>
    </location>
</feature>
<evidence type="ECO:0000313" key="2">
    <source>
        <dbReference type="EMBL" id="MED6187183.1"/>
    </source>
</evidence>
<protein>
    <submittedName>
        <fullName evidence="2">Uncharacterized protein</fullName>
    </submittedName>
</protein>
<name>A0ABU6WR39_9FABA</name>
<accession>A0ABU6WR39</accession>
<proteinExistence type="predicted"/>
<reference evidence="2 3" key="1">
    <citation type="journal article" date="2023" name="Plants (Basel)">
        <title>Bridging the Gap: Combining Genomics and Transcriptomics Approaches to Understand Stylosanthes scabra, an Orphan Legume from the Brazilian Caatinga.</title>
        <authorList>
            <person name="Ferreira-Neto J.R.C."/>
            <person name="da Silva M.D."/>
            <person name="Binneck E."/>
            <person name="de Melo N.F."/>
            <person name="da Silva R.H."/>
            <person name="de Melo A.L.T.M."/>
            <person name="Pandolfi V."/>
            <person name="Bustamante F.O."/>
            <person name="Brasileiro-Vidal A.C."/>
            <person name="Benko-Iseppon A.M."/>
        </authorList>
    </citation>
    <scope>NUCLEOTIDE SEQUENCE [LARGE SCALE GENOMIC DNA]</scope>
    <source>
        <tissue evidence="2">Leaves</tissue>
    </source>
</reference>
<dbReference type="Proteomes" id="UP001341840">
    <property type="component" value="Unassembled WGS sequence"/>
</dbReference>
<evidence type="ECO:0000313" key="3">
    <source>
        <dbReference type="Proteomes" id="UP001341840"/>
    </source>
</evidence>
<comment type="caution">
    <text evidence="2">The sequence shown here is derived from an EMBL/GenBank/DDBJ whole genome shotgun (WGS) entry which is preliminary data.</text>
</comment>
<feature type="compositionally biased region" description="Polar residues" evidence="1">
    <location>
        <begin position="14"/>
        <end position="26"/>
    </location>
</feature>
<keyword evidence="3" id="KW-1185">Reference proteome</keyword>
<feature type="compositionally biased region" description="Low complexity" evidence="1">
    <location>
        <begin position="1"/>
        <end position="13"/>
    </location>
</feature>